<reference evidence="2 3" key="1">
    <citation type="submission" date="2024-02" db="EMBL/GenBank/DDBJ databases">
        <title>Comparative Genomic Analysis of Flavobacterium Species Causing Columnaris Disease of Freshwater Fish in Thailand: Insights into Virulence and Resistance Mechanisms.</title>
        <authorList>
            <person name="Nguyen D."/>
            <person name="Chokmangmeepisarn P."/>
            <person name="Khianchaikhan K."/>
            <person name="Morishita M."/>
            <person name="Bunnoy A."/>
            <person name="Rodkhum C."/>
        </authorList>
    </citation>
    <scope>NUCLEOTIDE SEQUENCE [LARGE SCALE GENOMIC DNA]</scope>
    <source>
        <strain evidence="2 3">PCBSB2203</strain>
    </source>
</reference>
<evidence type="ECO:0000313" key="2">
    <source>
        <dbReference type="EMBL" id="MFK7004094.1"/>
    </source>
</evidence>
<keyword evidence="1" id="KW-1133">Transmembrane helix</keyword>
<keyword evidence="1" id="KW-0472">Membrane</keyword>
<protein>
    <submittedName>
        <fullName evidence="2">Uncharacterized protein</fullName>
    </submittedName>
</protein>
<name>A0ABW8PHN9_9FLAO</name>
<sequence length="129" mass="15185">MNPININTDPKINSGYKVPDDYFLNFENRLMSIINDEKEKTNVISFWKKKNIILYAIAATIIISIFTNIYFNQIDNYTINSTQEYLTYADDLTTEELVDYLTIEDLKDLEKEVIPIDHQTPIFLNEYTN</sequence>
<evidence type="ECO:0000313" key="3">
    <source>
        <dbReference type="Proteomes" id="UP001621713"/>
    </source>
</evidence>
<dbReference type="EMBL" id="JAZHOJ010000018">
    <property type="protein sequence ID" value="MFK7004094.1"/>
    <property type="molecule type" value="Genomic_DNA"/>
</dbReference>
<keyword evidence="3" id="KW-1185">Reference proteome</keyword>
<organism evidence="2 3">
    <name type="scientific">Flavobacterium covae</name>
    <dbReference type="NCBI Taxonomy" id="2906076"/>
    <lineage>
        <taxon>Bacteria</taxon>
        <taxon>Pseudomonadati</taxon>
        <taxon>Bacteroidota</taxon>
        <taxon>Flavobacteriia</taxon>
        <taxon>Flavobacteriales</taxon>
        <taxon>Flavobacteriaceae</taxon>
        <taxon>Flavobacterium</taxon>
    </lineage>
</organism>
<comment type="caution">
    <text evidence="2">The sequence shown here is derived from an EMBL/GenBank/DDBJ whole genome shotgun (WGS) entry which is preliminary data.</text>
</comment>
<proteinExistence type="predicted"/>
<keyword evidence="1" id="KW-0812">Transmembrane</keyword>
<accession>A0ABW8PHN9</accession>
<dbReference type="RefSeq" id="WP_088420716.1">
    <property type="nucleotide sequence ID" value="NZ_CP097867.1"/>
</dbReference>
<feature type="transmembrane region" description="Helical" evidence="1">
    <location>
        <begin position="52"/>
        <end position="71"/>
    </location>
</feature>
<dbReference type="Proteomes" id="UP001621713">
    <property type="component" value="Unassembled WGS sequence"/>
</dbReference>
<evidence type="ECO:0000256" key="1">
    <source>
        <dbReference type="SAM" id="Phobius"/>
    </source>
</evidence>
<gene>
    <name evidence="2" type="ORF">V3467_09565</name>
</gene>